<gene>
    <name evidence="1" type="ORF">AB4M04_21775</name>
</gene>
<reference evidence="1 2" key="1">
    <citation type="submission" date="2024-07" db="EMBL/GenBank/DDBJ databases">
        <title>Genomes of novel Serratia strains from suburban soil.</title>
        <authorList>
            <person name="Markert E.X."/>
            <person name="Severe K."/>
            <person name="Severe L."/>
            <person name="Twing K.I."/>
            <person name="Ward L.M."/>
        </authorList>
    </citation>
    <scope>NUCLEOTIDE SEQUENCE [LARGE SCALE GENOMIC DNA]</scope>
    <source>
        <strain evidence="1 2">3C-UT</strain>
    </source>
</reference>
<protein>
    <recommendedName>
        <fullName evidence="3">Lipoprotein</fullName>
    </recommendedName>
</protein>
<organism evidence="1 2">
    <name type="scientific">Serratia quinivorans</name>
    <dbReference type="NCBI Taxonomy" id="137545"/>
    <lineage>
        <taxon>Bacteria</taxon>
        <taxon>Pseudomonadati</taxon>
        <taxon>Pseudomonadota</taxon>
        <taxon>Gammaproteobacteria</taxon>
        <taxon>Enterobacterales</taxon>
        <taxon>Yersiniaceae</taxon>
        <taxon>Serratia</taxon>
    </lineage>
</organism>
<dbReference type="RefSeq" id="WP_368454346.1">
    <property type="nucleotide sequence ID" value="NZ_JBFQXQ010000004.1"/>
</dbReference>
<accession>A0ABV3UMA9</accession>
<sequence length="132" mass="14972">MKIYQRVFQAGTLVTILLLAGCQTGQNTENEPLSEQQTQAQSKAELEATRLLQCQKELEVLRTVQTKQFTDYKQDFDRLMHGAAQYSRLRTGVNTETQDTVDALYRYRVNKLCAQIDQAVLLGLAERGESAQ</sequence>
<dbReference type="Proteomes" id="UP001558101">
    <property type="component" value="Unassembled WGS sequence"/>
</dbReference>
<dbReference type="PROSITE" id="PS51257">
    <property type="entry name" value="PROKAR_LIPOPROTEIN"/>
    <property type="match status" value="1"/>
</dbReference>
<comment type="caution">
    <text evidence="1">The sequence shown here is derived from an EMBL/GenBank/DDBJ whole genome shotgun (WGS) entry which is preliminary data.</text>
</comment>
<name>A0ABV3UMA9_9GAMM</name>
<evidence type="ECO:0008006" key="3">
    <source>
        <dbReference type="Google" id="ProtNLM"/>
    </source>
</evidence>
<evidence type="ECO:0000313" key="1">
    <source>
        <dbReference type="EMBL" id="MEX3174706.1"/>
    </source>
</evidence>
<dbReference type="EMBL" id="JBFQXQ010000004">
    <property type="protein sequence ID" value="MEX3174706.1"/>
    <property type="molecule type" value="Genomic_DNA"/>
</dbReference>
<proteinExistence type="predicted"/>
<keyword evidence="2" id="KW-1185">Reference proteome</keyword>
<evidence type="ECO:0000313" key="2">
    <source>
        <dbReference type="Proteomes" id="UP001558101"/>
    </source>
</evidence>